<keyword evidence="12 13" id="KW-0407">Ion channel</keyword>
<dbReference type="Pfam" id="PF00858">
    <property type="entry name" value="ASC"/>
    <property type="match status" value="1"/>
</dbReference>
<dbReference type="AlphaFoldDB" id="A0AA39GZN7"/>
<evidence type="ECO:0000256" key="8">
    <source>
        <dbReference type="ARBA" id="ARBA00023065"/>
    </source>
</evidence>
<keyword evidence="5 13" id="KW-0812">Transmembrane</keyword>
<keyword evidence="9 14" id="KW-0472">Membrane</keyword>
<name>A0AA39GZN7_9BILA</name>
<dbReference type="Gene3D" id="1.10.287.770">
    <property type="entry name" value="YojJ-like"/>
    <property type="match status" value="1"/>
</dbReference>
<comment type="caution">
    <text evidence="15">The sequence shown here is derived from an EMBL/GenBank/DDBJ whole genome shotgun (WGS) entry which is preliminary data.</text>
</comment>
<feature type="transmembrane region" description="Helical" evidence="14">
    <location>
        <begin position="377"/>
        <end position="404"/>
    </location>
</feature>
<evidence type="ECO:0000256" key="9">
    <source>
        <dbReference type="ARBA" id="ARBA00023136"/>
    </source>
</evidence>
<evidence type="ECO:0000256" key="4">
    <source>
        <dbReference type="ARBA" id="ARBA00022461"/>
    </source>
</evidence>
<keyword evidence="3 13" id="KW-0813">Transport</keyword>
<gene>
    <name evidence="15" type="ORF">QR680_001747</name>
</gene>
<keyword evidence="4 13" id="KW-0894">Sodium channel</keyword>
<evidence type="ECO:0000256" key="7">
    <source>
        <dbReference type="ARBA" id="ARBA00023053"/>
    </source>
</evidence>
<dbReference type="Proteomes" id="UP001175271">
    <property type="component" value="Unassembled WGS sequence"/>
</dbReference>
<evidence type="ECO:0000256" key="14">
    <source>
        <dbReference type="SAM" id="Phobius"/>
    </source>
</evidence>
<evidence type="ECO:0000256" key="11">
    <source>
        <dbReference type="ARBA" id="ARBA00023201"/>
    </source>
</evidence>
<organism evidence="15 16">
    <name type="scientific">Steinernema hermaphroditum</name>
    <dbReference type="NCBI Taxonomy" id="289476"/>
    <lineage>
        <taxon>Eukaryota</taxon>
        <taxon>Metazoa</taxon>
        <taxon>Ecdysozoa</taxon>
        <taxon>Nematoda</taxon>
        <taxon>Chromadorea</taxon>
        <taxon>Rhabditida</taxon>
        <taxon>Tylenchina</taxon>
        <taxon>Panagrolaimomorpha</taxon>
        <taxon>Strongyloidoidea</taxon>
        <taxon>Steinernematidae</taxon>
        <taxon>Steinernema</taxon>
    </lineage>
</organism>
<keyword evidence="10" id="KW-0325">Glycoprotein</keyword>
<comment type="similarity">
    <text evidence="2 13">Belongs to the amiloride-sensitive sodium channel (TC 1.A.6) family.</text>
</comment>
<evidence type="ECO:0000256" key="3">
    <source>
        <dbReference type="ARBA" id="ARBA00022448"/>
    </source>
</evidence>
<evidence type="ECO:0000313" key="15">
    <source>
        <dbReference type="EMBL" id="KAK0396518.1"/>
    </source>
</evidence>
<keyword evidence="6 14" id="KW-1133">Transmembrane helix</keyword>
<evidence type="ECO:0000256" key="5">
    <source>
        <dbReference type="ARBA" id="ARBA00022692"/>
    </source>
</evidence>
<keyword evidence="7" id="KW-0915">Sodium</keyword>
<dbReference type="GO" id="GO:0015280">
    <property type="term" value="F:ligand-gated sodium channel activity"/>
    <property type="evidence" value="ECO:0007669"/>
    <property type="project" value="TreeGrafter"/>
</dbReference>
<keyword evidence="8 13" id="KW-0406">Ion transport</keyword>
<comment type="subcellular location">
    <subcellularLocation>
        <location evidence="1">Membrane</location>
        <topology evidence="1">Multi-pass membrane protein</topology>
    </subcellularLocation>
</comment>
<evidence type="ECO:0000313" key="16">
    <source>
        <dbReference type="Proteomes" id="UP001175271"/>
    </source>
</evidence>
<feature type="transmembrane region" description="Helical" evidence="14">
    <location>
        <begin position="64"/>
        <end position="90"/>
    </location>
</feature>
<evidence type="ECO:0000256" key="2">
    <source>
        <dbReference type="ARBA" id="ARBA00007193"/>
    </source>
</evidence>
<proteinExistence type="inferred from homology"/>
<evidence type="ECO:0000256" key="10">
    <source>
        <dbReference type="ARBA" id="ARBA00023180"/>
    </source>
</evidence>
<keyword evidence="16" id="KW-1185">Reference proteome</keyword>
<dbReference type="GO" id="GO:0005886">
    <property type="term" value="C:plasma membrane"/>
    <property type="evidence" value="ECO:0007669"/>
    <property type="project" value="TreeGrafter"/>
</dbReference>
<evidence type="ECO:0000256" key="13">
    <source>
        <dbReference type="RuleBase" id="RU000679"/>
    </source>
</evidence>
<dbReference type="PANTHER" id="PTHR11690:SF284">
    <property type="entry name" value="ACID-SENSING ION CHANNEL 1"/>
    <property type="match status" value="1"/>
</dbReference>
<dbReference type="EMBL" id="JAUCMV010000005">
    <property type="protein sequence ID" value="KAK0396518.1"/>
    <property type="molecule type" value="Genomic_DNA"/>
</dbReference>
<protein>
    <submittedName>
        <fullName evidence="15">Uncharacterized protein</fullName>
    </submittedName>
</protein>
<evidence type="ECO:0000256" key="6">
    <source>
        <dbReference type="ARBA" id="ARBA00022989"/>
    </source>
</evidence>
<sequence length="520" mass="59535">MARADDEEPFLSDGLEDIDEEFDEGAEQRRIVLHVYDDESKEFTSLTTYHGMVRIYNSNTWPSLIFWCLVVVTCVTLFMIHSGMLLYFYLSHPTFLQETVRVDDGMHFPFVTVCLQPTFQSFTDSEQNCLRKILFGGKSACGSEGRLLESEYNRSLSLRKLLFDSGRPAIKVFVGGKDVSDRVSSRRLLTKHGICESLNVTQLFPLSYMSVVVENTTADVLYNLQSQPKASHLDSEGIHVRPGKHSFTTFKIVGDLFLQKGDRGFCRPNSDIVECTQRCQAKTYLKKCKCLPFYMTDAFDAPECSLLQIRDCVTRIEKPTDNCDCLVGCRRTNYRIVTTTYARLSSKSRNSSVITLKQNNRLRTEFRQLKRFRTVDLLSFVAGSMGLFLGMSCVTLMEIFMYLFKSIWGMVNNSRHKEFLEKLLGETVENLVDESDGKELKRSHEEIVITVNGRNDNEIITVDHEALGNRRLSIIPFNRSRIDKAMFDSKWQLAVPPRLETSNTISRASVTLRVPHLPHR</sequence>
<accession>A0AA39GZN7</accession>
<keyword evidence="11 13" id="KW-0739">Sodium transport</keyword>
<dbReference type="InterPro" id="IPR001873">
    <property type="entry name" value="ENaC"/>
</dbReference>
<reference evidence="15" key="1">
    <citation type="submission" date="2023-06" db="EMBL/GenBank/DDBJ databases">
        <title>Genomic analysis of the entomopathogenic nematode Steinernema hermaphroditum.</title>
        <authorList>
            <person name="Schwarz E.M."/>
            <person name="Heppert J.K."/>
            <person name="Baniya A."/>
            <person name="Schwartz H.T."/>
            <person name="Tan C.-H."/>
            <person name="Antoshechkin I."/>
            <person name="Sternberg P.W."/>
            <person name="Goodrich-Blair H."/>
            <person name="Dillman A.R."/>
        </authorList>
    </citation>
    <scope>NUCLEOTIDE SEQUENCE</scope>
    <source>
        <strain evidence="15">PS9179</strain>
        <tissue evidence="15">Whole animal</tissue>
    </source>
</reference>
<dbReference type="PANTHER" id="PTHR11690">
    <property type="entry name" value="AMILORIDE-SENSITIVE SODIUM CHANNEL-RELATED"/>
    <property type="match status" value="1"/>
</dbReference>
<evidence type="ECO:0000256" key="1">
    <source>
        <dbReference type="ARBA" id="ARBA00004141"/>
    </source>
</evidence>
<evidence type="ECO:0000256" key="12">
    <source>
        <dbReference type="ARBA" id="ARBA00023303"/>
    </source>
</evidence>